<feature type="domain" description="C1q" evidence="4">
    <location>
        <begin position="1"/>
        <end position="119"/>
    </location>
</feature>
<evidence type="ECO:0000259" key="4">
    <source>
        <dbReference type="PROSITE" id="PS50871"/>
    </source>
</evidence>
<comment type="caution">
    <text evidence="5">The sequence shown here is derived from an EMBL/GenBank/DDBJ whole genome shotgun (WGS) entry which is preliminary data.</text>
</comment>
<evidence type="ECO:0000256" key="1">
    <source>
        <dbReference type="ARBA" id="ARBA00004613"/>
    </source>
</evidence>
<dbReference type="InterPro" id="IPR001073">
    <property type="entry name" value="C1q_dom"/>
</dbReference>
<organism evidence="5 6">
    <name type="scientific">Mizuhopecten yessoensis</name>
    <name type="common">Japanese scallop</name>
    <name type="synonym">Patinopecten yessoensis</name>
    <dbReference type="NCBI Taxonomy" id="6573"/>
    <lineage>
        <taxon>Eukaryota</taxon>
        <taxon>Metazoa</taxon>
        <taxon>Spiralia</taxon>
        <taxon>Lophotrochozoa</taxon>
        <taxon>Mollusca</taxon>
        <taxon>Bivalvia</taxon>
        <taxon>Autobranchia</taxon>
        <taxon>Pteriomorphia</taxon>
        <taxon>Pectinida</taxon>
        <taxon>Pectinoidea</taxon>
        <taxon>Pectinidae</taxon>
        <taxon>Mizuhopecten</taxon>
    </lineage>
</organism>
<dbReference type="GO" id="GO:0005576">
    <property type="term" value="C:extracellular region"/>
    <property type="evidence" value="ECO:0007669"/>
    <property type="project" value="UniProtKB-SubCell"/>
</dbReference>
<dbReference type="SMART" id="SM00110">
    <property type="entry name" value="C1Q"/>
    <property type="match status" value="1"/>
</dbReference>
<evidence type="ECO:0000256" key="2">
    <source>
        <dbReference type="ARBA" id="ARBA00022525"/>
    </source>
</evidence>
<dbReference type="Proteomes" id="UP000242188">
    <property type="component" value="Unassembled WGS sequence"/>
</dbReference>
<dbReference type="SUPFAM" id="SSF49842">
    <property type="entry name" value="TNF-like"/>
    <property type="match status" value="1"/>
</dbReference>
<accession>A0A210PMM2</accession>
<dbReference type="OrthoDB" id="6052633at2759"/>
<sequence length="119" mass="12820">MTRPTTIIPFSDMKTNIGTGYDAKTGIFTCNTPGAYVFLWSIRIAEPGHGLETQIVLNGATVGYNTSGGGDNNPRGYGSATVTLYLQEGDEVWVRAAARSIGASIVEYYCMFTGFLIHI</sequence>
<keyword evidence="2" id="KW-0964">Secreted</keyword>
<dbReference type="Gene3D" id="2.60.120.40">
    <property type="match status" value="1"/>
</dbReference>
<dbReference type="AlphaFoldDB" id="A0A210PMM2"/>
<proteinExistence type="predicted"/>
<dbReference type="EMBL" id="NEDP02005583">
    <property type="protein sequence ID" value="OWF37713.1"/>
    <property type="molecule type" value="Genomic_DNA"/>
</dbReference>
<dbReference type="PANTHER" id="PTHR22923">
    <property type="entry name" value="CEREBELLIN-RELATED"/>
    <property type="match status" value="1"/>
</dbReference>
<evidence type="ECO:0000256" key="3">
    <source>
        <dbReference type="ARBA" id="ARBA00022729"/>
    </source>
</evidence>
<dbReference type="PROSITE" id="PS50871">
    <property type="entry name" value="C1Q"/>
    <property type="match status" value="1"/>
</dbReference>
<keyword evidence="6" id="KW-1185">Reference proteome</keyword>
<evidence type="ECO:0000313" key="5">
    <source>
        <dbReference type="EMBL" id="OWF37713.1"/>
    </source>
</evidence>
<evidence type="ECO:0000313" key="6">
    <source>
        <dbReference type="Proteomes" id="UP000242188"/>
    </source>
</evidence>
<name>A0A210PMM2_MIZYE</name>
<gene>
    <name evidence="5" type="ORF">KP79_PYT21372</name>
</gene>
<dbReference type="PANTHER" id="PTHR22923:SF116">
    <property type="entry name" value="C1Q DOMAIN-CONTAINING PROTEIN"/>
    <property type="match status" value="1"/>
</dbReference>
<comment type="subcellular location">
    <subcellularLocation>
        <location evidence="1">Secreted</location>
    </subcellularLocation>
</comment>
<reference evidence="5 6" key="1">
    <citation type="journal article" date="2017" name="Nat. Ecol. Evol.">
        <title>Scallop genome provides insights into evolution of bilaterian karyotype and development.</title>
        <authorList>
            <person name="Wang S."/>
            <person name="Zhang J."/>
            <person name="Jiao W."/>
            <person name="Li J."/>
            <person name="Xun X."/>
            <person name="Sun Y."/>
            <person name="Guo X."/>
            <person name="Huan P."/>
            <person name="Dong B."/>
            <person name="Zhang L."/>
            <person name="Hu X."/>
            <person name="Sun X."/>
            <person name="Wang J."/>
            <person name="Zhao C."/>
            <person name="Wang Y."/>
            <person name="Wang D."/>
            <person name="Huang X."/>
            <person name="Wang R."/>
            <person name="Lv J."/>
            <person name="Li Y."/>
            <person name="Zhang Z."/>
            <person name="Liu B."/>
            <person name="Lu W."/>
            <person name="Hui Y."/>
            <person name="Liang J."/>
            <person name="Zhou Z."/>
            <person name="Hou R."/>
            <person name="Li X."/>
            <person name="Liu Y."/>
            <person name="Li H."/>
            <person name="Ning X."/>
            <person name="Lin Y."/>
            <person name="Zhao L."/>
            <person name="Xing Q."/>
            <person name="Dou J."/>
            <person name="Li Y."/>
            <person name="Mao J."/>
            <person name="Guo H."/>
            <person name="Dou H."/>
            <person name="Li T."/>
            <person name="Mu C."/>
            <person name="Jiang W."/>
            <person name="Fu Q."/>
            <person name="Fu X."/>
            <person name="Miao Y."/>
            <person name="Liu J."/>
            <person name="Yu Q."/>
            <person name="Li R."/>
            <person name="Liao H."/>
            <person name="Li X."/>
            <person name="Kong Y."/>
            <person name="Jiang Z."/>
            <person name="Chourrout D."/>
            <person name="Li R."/>
            <person name="Bao Z."/>
        </authorList>
    </citation>
    <scope>NUCLEOTIDE SEQUENCE [LARGE SCALE GENOMIC DNA]</scope>
    <source>
        <strain evidence="5 6">PY_sf001</strain>
    </source>
</reference>
<dbReference type="Pfam" id="PF00386">
    <property type="entry name" value="C1q"/>
    <property type="match status" value="1"/>
</dbReference>
<dbReference type="PRINTS" id="PR00007">
    <property type="entry name" value="COMPLEMNTC1Q"/>
</dbReference>
<dbReference type="InterPro" id="IPR008983">
    <property type="entry name" value="Tumour_necrosis_fac-like_dom"/>
</dbReference>
<protein>
    <submittedName>
        <fullName evidence="5">C1q-related factor</fullName>
    </submittedName>
</protein>
<dbReference type="InterPro" id="IPR050822">
    <property type="entry name" value="Cerebellin_Synaptic_Org"/>
</dbReference>
<keyword evidence="3" id="KW-0732">Signal</keyword>
<dbReference type="STRING" id="6573.A0A210PMM2"/>